<sequence>MSKVPGLTVAGYEEALAACFVAEGWCRDCFVREAPDMLDNLVSFAAALPVGAVVERRLDTLHVRRVGRAGRKRTS</sequence>
<dbReference type="InterPro" id="IPR056132">
    <property type="entry name" value="DUF7715"/>
</dbReference>
<dbReference type="EMBL" id="SOHH01000121">
    <property type="protein sequence ID" value="TFD70555.1"/>
    <property type="molecule type" value="Genomic_DNA"/>
</dbReference>
<proteinExistence type="predicted"/>
<dbReference type="Pfam" id="PF24831">
    <property type="entry name" value="DUF7715"/>
    <property type="match status" value="1"/>
</dbReference>
<evidence type="ECO:0000259" key="1">
    <source>
        <dbReference type="Pfam" id="PF24831"/>
    </source>
</evidence>
<evidence type="ECO:0000313" key="2">
    <source>
        <dbReference type="EMBL" id="TFD70555.1"/>
    </source>
</evidence>
<accession>A0A4R9AUV8</accession>
<reference evidence="2 3" key="1">
    <citation type="submission" date="2019-03" db="EMBL/GenBank/DDBJ databases">
        <title>Genomics of glacier-inhabiting Cryobacterium strains.</title>
        <authorList>
            <person name="Liu Q."/>
            <person name="Xin Y.-H."/>
        </authorList>
    </citation>
    <scope>NUCLEOTIDE SEQUENCE [LARGE SCALE GENOMIC DNA]</scope>
    <source>
        <strain evidence="2 3">Hh4</strain>
    </source>
</reference>
<name>A0A4R9AUV8_9MICO</name>
<keyword evidence="3" id="KW-1185">Reference proteome</keyword>
<dbReference type="OrthoDB" id="3476326at2"/>
<protein>
    <recommendedName>
        <fullName evidence="1">DUF7715 domain-containing protein</fullName>
    </recommendedName>
</protein>
<dbReference type="AlphaFoldDB" id="A0A4R9AUV8"/>
<feature type="domain" description="DUF7715" evidence="1">
    <location>
        <begin position="4"/>
        <end position="65"/>
    </location>
</feature>
<organism evidence="2 3">
    <name type="scientific">Cryobacterium fucosi</name>
    <dbReference type="NCBI Taxonomy" id="1259157"/>
    <lineage>
        <taxon>Bacteria</taxon>
        <taxon>Bacillati</taxon>
        <taxon>Actinomycetota</taxon>
        <taxon>Actinomycetes</taxon>
        <taxon>Micrococcales</taxon>
        <taxon>Microbacteriaceae</taxon>
        <taxon>Cryobacterium</taxon>
    </lineage>
</organism>
<gene>
    <name evidence="2" type="ORF">E3T48_16515</name>
</gene>
<evidence type="ECO:0000313" key="3">
    <source>
        <dbReference type="Proteomes" id="UP000298313"/>
    </source>
</evidence>
<dbReference type="Proteomes" id="UP000298313">
    <property type="component" value="Unassembled WGS sequence"/>
</dbReference>
<comment type="caution">
    <text evidence="2">The sequence shown here is derived from an EMBL/GenBank/DDBJ whole genome shotgun (WGS) entry which is preliminary data.</text>
</comment>